<proteinExistence type="predicted"/>
<accession>A0ABV4CPE8</accession>
<sequence length="61" mass="6880">MIDVPPDEFEEAYIEGREDGLDDRRRGTGRNIPVKHGGEVQHWYAQGYLDGFSAEVLACGR</sequence>
<dbReference type="EMBL" id="JBGEHV010000072">
    <property type="protein sequence ID" value="MEY8042977.1"/>
    <property type="molecule type" value="Genomic_DNA"/>
</dbReference>
<protein>
    <submittedName>
        <fullName evidence="1">Uncharacterized protein</fullName>
    </submittedName>
</protein>
<organism evidence="1 2">
    <name type="scientific">Saccharopolyspora cebuensis</name>
    <dbReference type="NCBI Taxonomy" id="418759"/>
    <lineage>
        <taxon>Bacteria</taxon>
        <taxon>Bacillati</taxon>
        <taxon>Actinomycetota</taxon>
        <taxon>Actinomycetes</taxon>
        <taxon>Pseudonocardiales</taxon>
        <taxon>Pseudonocardiaceae</taxon>
        <taxon>Saccharopolyspora</taxon>
    </lineage>
</organism>
<gene>
    <name evidence="1" type="ORF">AB8O55_26515</name>
</gene>
<reference evidence="1 2" key="1">
    <citation type="submission" date="2024-08" db="EMBL/GenBank/DDBJ databases">
        <title>Genome mining of Saccharopolyspora cebuensis PGLac3 from Nigerian medicinal plant.</title>
        <authorList>
            <person name="Ezeobiora C.E."/>
            <person name="Igbokwe N.H."/>
            <person name="Amin D.H."/>
            <person name="Mendie U.E."/>
        </authorList>
    </citation>
    <scope>NUCLEOTIDE SEQUENCE [LARGE SCALE GENOMIC DNA]</scope>
    <source>
        <strain evidence="1 2">PGLac3</strain>
    </source>
</reference>
<evidence type="ECO:0000313" key="2">
    <source>
        <dbReference type="Proteomes" id="UP001564626"/>
    </source>
</evidence>
<keyword evidence="2" id="KW-1185">Reference proteome</keyword>
<comment type="caution">
    <text evidence="1">The sequence shown here is derived from an EMBL/GenBank/DDBJ whole genome shotgun (WGS) entry which is preliminary data.</text>
</comment>
<name>A0ABV4CPE8_9PSEU</name>
<dbReference type="RefSeq" id="WP_345359394.1">
    <property type="nucleotide sequence ID" value="NZ_BAABII010000004.1"/>
</dbReference>
<evidence type="ECO:0000313" key="1">
    <source>
        <dbReference type="EMBL" id="MEY8042977.1"/>
    </source>
</evidence>
<dbReference type="Proteomes" id="UP001564626">
    <property type="component" value="Unassembled WGS sequence"/>
</dbReference>